<dbReference type="Gene3D" id="1.10.8.270">
    <property type="entry name" value="putative rabgap domain of human tbc1 domain family member 14 like domains"/>
    <property type="match status" value="1"/>
</dbReference>
<dbReference type="CDD" id="cd20788">
    <property type="entry name" value="TBC1D23_C-like"/>
    <property type="match status" value="1"/>
</dbReference>
<feature type="compositionally biased region" description="Polar residues" evidence="5">
    <location>
        <begin position="663"/>
        <end position="681"/>
    </location>
</feature>
<dbReference type="Pfam" id="PF00566">
    <property type="entry name" value="RabGAP-TBC"/>
    <property type="match status" value="1"/>
</dbReference>
<evidence type="ECO:0000256" key="5">
    <source>
        <dbReference type="SAM" id="MobiDB-lite"/>
    </source>
</evidence>
<dbReference type="PROSITE" id="PS50206">
    <property type="entry name" value="RHODANESE_3"/>
    <property type="match status" value="1"/>
</dbReference>
<dbReference type="GO" id="GO:0099041">
    <property type="term" value="P:vesicle tethering to Golgi"/>
    <property type="evidence" value="ECO:0007669"/>
    <property type="project" value="TreeGrafter"/>
</dbReference>
<dbReference type="SUPFAM" id="SSF52821">
    <property type="entry name" value="Rhodanese/Cell cycle control phosphatase"/>
    <property type="match status" value="1"/>
</dbReference>
<dbReference type="CDD" id="cd00158">
    <property type="entry name" value="RHOD"/>
    <property type="match status" value="1"/>
</dbReference>
<dbReference type="Gene3D" id="1.10.472.80">
    <property type="entry name" value="Ypt/Rab-GAP domain of gyp1p, domain 3"/>
    <property type="match status" value="1"/>
</dbReference>
<evidence type="ECO:0000259" key="7">
    <source>
        <dbReference type="PROSITE" id="PS50206"/>
    </source>
</evidence>
<accession>A0A7S2W2Q6</accession>
<feature type="domain" description="Rhodanese" evidence="7">
    <location>
        <begin position="443"/>
        <end position="548"/>
    </location>
</feature>
<sequence>MQTVDGDDDTRSVDRGVGATGEHQVDNIDKGVHVEGNVTSSMASENDENGLVHAMVGGEDMKDTEPSTQVSTKEVEVSIGSQRNERILDARQELRSELQKRRPSVLKVRKLCRQGLDGCIPGPFRVDVWQILLGIESKHRFLLDDSIRDTKQDLENQRVIRVDAERTRADLAEFRTPEMQLLVSKLLTFYCKRKNIKYKQGLNEVLAPFLILRTDPPLPDGTIFNMYYAFIEKYLRHIYVHEDFHALQCTFRLFRLLLQYHDPELCNHLDTHNLSPELYATPWFLTLFARSVPINVLFRLWDTYLLEEDEGGAHLHMFVSLALTLENRRGLLDSHPSDLPIYLTGVMGPLQQQQDSELAELAKRNPLKTVEGVSRIIGQARSLMRITPVAFRRAVYNAVLQEKCPTLELLDKLEAKPCLDISARQIIELILNDRRTRDEEMVIVVVDCRPNHEFEQEHLIGSLHLDPVLLELPDKLKLAIKALSERITTNDDSVKIHCAFLGPGVDPGSVNQLGDQNCTLSLLHAIQNGFARVSCVEHGWAGVKLAATEKPVFETGPAMDPLFDQPVSKPRSPSVTFDTFKDAMSMDSIKGVMGIGVRDKSPSPPPEDSSSANWMQRIGKTIGDANIGELFTSSTSPKNKHSRSDTLPVEIDESTTAALKATPVSTDTGNPSSQEQTGSSSFMGRIASKWETLTSSANVKDEDVVSEKKISDLIAQEDEGNPEGMWVDLSDWSTADDITIFQATKYLSKSQNTCETPDCLLVVSSGYVLRLEVHKDRPNFARIQEKYMIANLVKITSKKSVSDLVVFHFKDSGTVKRVTPVSFVVHGESRTCINLVKQLYLNNCASASV</sequence>
<comment type="subcellular location">
    <subcellularLocation>
        <location evidence="1">Golgi apparatus</location>
        <location evidence="1">trans-Golgi network</location>
    </subcellularLocation>
</comment>
<keyword evidence="4" id="KW-0333">Golgi apparatus</keyword>
<dbReference type="Pfam" id="PF00581">
    <property type="entry name" value="Rhodanese"/>
    <property type="match status" value="1"/>
</dbReference>
<feature type="domain" description="Rab-GAP TBC" evidence="6">
    <location>
        <begin position="119"/>
        <end position="308"/>
    </location>
</feature>
<feature type="region of interest" description="Disordered" evidence="5">
    <location>
        <begin position="1"/>
        <end position="28"/>
    </location>
</feature>
<dbReference type="PANTHER" id="PTHR13297">
    <property type="entry name" value="TBC1 DOMAIN FAMILY MEMBER 23-RELATED"/>
    <property type="match status" value="1"/>
</dbReference>
<dbReference type="PANTHER" id="PTHR13297:SF5">
    <property type="entry name" value="TBC1 DOMAIN FAMILY MEMBER 23"/>
    <property type="match status" value="1"/>
</dbReference>
<name>A0A7S2W2Q6_9STRA</name>
<proteinExistence type="predicted"/>
<gene>
    <name evidence="8" type="ORF">QSP1433_LOCUS1178</name>
</gene>
<dbReference type="InterPro" id="IPR035969">
    <property type="entry name" value="Rab-GAP_TBC_sf"/>
</dbReference>
<dbReference type="AlphaFoldDB" id="A0A7S2W2Q6"/>
<dbReference type="SMART" id="SM00164">
    <property type="entry name" value="TBC"/>
    <property type="match status" value="1"/>
</dbReference>
<organism evidence="8">
    <name type="scientific">Mucochytrium quahogii</name>
    <dbReference type="NCBI Taxonomy" id="96639"/>
    <lineage>
        <taxon>Eukaryota</taxon>
        <taxon>Sar</taxon>
        <taxon>Stramenopiles</taxon>
        <taxon>Bigyra</taxon>
        <taxon>Labyrinthulomycetes</taxon>
        <taxon>Thraustochytrida</taxon>
        <taxon>Thraustochytriidae</taxon>
        <taxon>Mucochytrium</taxon>
    </lineage>
</organism>
<dbReference type="Gene3D" id="3.40.250.10">
    <property type="entry name" value="Rhodanese-like domain"/>
    <property type="match status" value="1"/>
</dbReference>
<dbReference type="PROSITE" id="PS50086">
    <property type="entry name" value="TBC_RABGAP"/>
    <property type="match status" value="1"/>
</dbReference>
<feature type="region of interest" description="Disordered" evidence="5">
    <location>
        <begin position="656"/>
        <end position="681"/>
    </location>
</feature>
<evidence type="ECO:0000256" key="4">
    <source>
        <dbReference type="ARBA" id="ARBA00023034"/>
    </source>
</evidence>
<dbReference type="EMBL" id="HBHK01001935">
    <property type="protein sequence ID" value="CAD9664897.1"/>
    <property type="molecule type" value="Transcribed_RNA"/>
</dbReference>
<dbReference type="SUPFAM" id="SSF47923">
    <property type="entry name" value="Ypt/Rab-GAP domain of gyp1p"/>
    <property type="match status" value="2"/>
</dbReference>
<dbReference type="GO" id="GO:0005802">
    <property type="term" value="C:trans-Golgi network"/>
    <property type="evidence" value="ECO:0007669"/>
    <property type="project" value="TreeGrafter"/>
</dbReference>
<dbReference type="InterPro" id="IPR001763">
    <property type="entry name" value="Rhodanese-like_dom"/>
</dbReference>
<evidence type="ECO:0000313" key="8">
    <source>
        <dbReference type="EMBL" id="CAD9664897.1"/>
    </source>
</evidence>
<dbReference type="InterPro" id="IPR000195">
    <property type="entry name" value="Rab-GAP-TBC_dom"/>
</dbReference>
<protein>
    <recommendedName>
        <fullName evidence="2">TBC1 domain family member 23</fullName>
    </recommendedName>
</protein>
<evidence type="ECO:0000256" key="3">
    <source>
        <dbReference type="ARBA" id="ARBA00022473"/>
    </source>
</evidence>
<dbReference type="InterPro" id="IPR039755">
    <property type="entry name" value="TBC1D23"/>
</dbReference>
<evidence type="ECO:0000256" key="1">
    <source>
        <dbReference type="ARBA" id="ARBA00004601"/>
    </source>
</evidence>
<dbReference type="InterPro" id="IPR036873">
    <property type="entry name" value="Rhodanese-like_dom_sf"/>
</dbReference>
<evidence type="ECO:0000259" key="6">
    <source>
        <dbReference type="PROSITE" id="PS50086"/>
    </source>
</evidence>
<dbReference type="GO" id="GO:0042147">
    <property type="term" value="P:retrograde transport, endosome to Golgi"/>
    <property type="evidence" value="ECO:0007669"/>
    <property type="project" value="InterPro"/>
</dbReference>
<evidence type="ECO:0000256" key="2">
    <source>
        <dbReference type="ARBA" id="ARBA00014207"/>
    </source>
</evidence>
<dbReference type="GO" id="GO:0005829">
    <property type="term" value="C:cytosol"/>
    <property type="evidence" value="ECO:0007669"/>
    <property type="project" value="GOC"/>
</dbReference>
<keyword evidence="3" id="KW-0217">Developmental protein</keyword>
<reference evidence="8" key="1">
    <citation type="submission" date="2021-01" db="EMBL/GenBank/DDBJ databases">
        <authorList>
            <person name="Corre E."/>
            <person name="Pelletier E."/>
            <person name="Niang G."/>
            <person name="Scheremetjew M."/>
            <person name="Finn R."/>
            <person name="Kale V."/>
            <person name="Holt S."/>
            <person name="Cochrane G."/>
            <person name="Meng A."/>
            <person name="Brown T."/>
            <person name="Cohen L."/>
        </authorList>
    </citation>
    <scope>NUCLEOTIDE SEQUENCE</scope>
    <source>
        <strain evidence="8">NY070348D</strain>
    </source>
</reference>